<accession>A0A379E8G0</accession>
<sequence>MHLQTAKNSLPVRSKFLLRKIKNQVNLVENPLPEEFSTIRQRIFILCKHLSNKLLQKTSKLPENKKTASLRR</sequence>
<dbReference type="AlphaFoldDB" id="A0A379E8G0"/>
<protein>
    <submittedName>
        <fullName evidence="1">Uncharacterized protein</fullName>
    </submittedName>
</protein>
<reference evidence="1 2" key="1">
    <citation type="submission" date="2018-06" db="EMBL/GenBank/DDBJ databases">
        <authorList>
            <consortium name="Pathogen Informatics"/>
            <person name="Doyle S."/>
        </authorList>
    </citation>
    <scope>NUCLEOTIDE SEQUENCE [LARGE SCALE GENOMIC DNA]</scope>
    <source>
        <strain evidence="1 2">NCTC11632</strain>
    </source>
</reference>
<evidence type="ECO:0000313" key="2">
    <source>
        <dbReference type="Proteomes" id="UP000254156"/>
    </source>
</evidence>
<dbReference type="Proteomes" id="UP000254156">
    <property type="component" value="Unassembled WGS sequence"/>
</dbReference>
<name>A0A379E8G0_9PORP</name>
<organism evidence="1 2">
    <name type="scientific">Porphyromonas macacae</name>
    <dbReference type="NCBI Taxonomy" id="28115"/>
    <lineage>
        <taxon>Bacteria</taxon>
        <taxon>Pseudomonadati</taxon>
        <taxon>Bacteroidota</taxon>
        <taxon>Bacteroidia</taxon>
        <taxon>Bacteroidales</taxon>
        <taxon>Porphyromonadaceae</taxon>
        <taxon>Porphyromonas</taxon>
    </lineage>
</organism>
<proteinExistence type="predicted"/>
<gene>
    <name evidence="1" type="ORF">NCTC11632_00812</name>
</gene>
<evidence type="ECO:0000313" key="1">
    <source>
        <dbReference type="EMBL" id="SUB88740.1"/>
    </source>
</evidence>
<dbReference type="EMBL" id="UGTF01000002">
    <property type="protein sequence ID" value="SUB88740.1"/>
    <property type="molecule type" value="Genomic_DNA"/>
</dbReference>